<dbReference type="AlphaFoldDB" id="A0A834T4U4"/>
<dbReference type="CDD" id="cd00158">
    <property type="entry name" value="RHOD"/>
    <property type="match status" value="1"/>
</dbReference>
<keyword evidence="2" id="KW-0808">Transferase</keyword>
<dbReference type="Gene3D" id="3.40.250.10">
    <property type="entry name" value="Rhodanese-like domain"/>
    <property type="match status" value="1"/>
</dbReference>
<dbReference type="PROSITE" id="PS00380">
    <property type="entry name" value="RHODANESE_1"/>
    <property type="match status" value="1"/>
</dbReference>
<dbReference type="InterPro" id="IPR001307">
    <property type="entry name" value="Thiosulphate_STrfase_CS"/>
</dbReference>
<organism evidence="2 3">
    <name type="scientific">Senna tora</name>
    <dbReference type="NCBI Taxonomy" id="362788"/>
    <lineage>
        <taxon>Eukaryota</taxon>
        <taxon>Viridiplantae</taxon>
        <taxon>Streptophyta</taxon>
        <taxon>Embryophyta</taxon>
        <taxon>Tracheophyta</taxon>
        <taxon>Spermatophyta</taxon>
        <taxon>Magnoliopsida</taxon>
        <taxon>eudicotyledons</taxon>
        <taxon>Gunneridae</taxon>
        <taxon>Pentapetalae</taxon>
        <taxon>rosids</taxon>
        <taxon>fabids</taxon>
        <taxon>Fabales</taxon>
        <taxon>Fabaceae</taxon>
        <taxon>Caesalpinioideae</taxon>
        <taxon>Cassia clade</taxon>
        <taxon>Senna</taxon>
    </lineage>
</organism>
<accession>A0A834T4U4</accession>
<evidence type="ECO:0000313" key="2">
    <source>
        <dbReference type="EMBL" id="KAF7809609.1"/>
    </source>
</evidence>
<evidence type="ECO:0000259" key="1">
    <source>
        <dbReference type="PROSITE" id="PS50206"/>
    </source>
</evidence>
<dbReference type="GO" id="GO:0004792">
    <property type="term" value="F:thiosulfate-cyanide sulfurtransferase activity"/>
    <property type="evidence" value="ECO:0007669"/>
    <property type="project" value="InterPro"/>
</dbReference>
<dbReference type="PROSITE" id="PS50206">
    <property type="entry name" value="RHODANESE_3"/>
    <property type="match status" value="1"/>
</dbReference>
<dbReference type="SUPFAM" id="SSF52821">
    <property type="entry name" value="Rhodanese/Cell cycle control phosphatase"/>
    <property type="match status" value="1"/>
</dbReference>
<keyword evidence="3" id="KW-1185">Reference proteome</keyword>
<proteinExistence type="predicted"/>
<dbReference type="InterPro" id="IPR036873">
    <property type="entry name" value="Rhodanese-like_dom_sf"/>
</dbReference>
<dbReference type="InterPro" id="IPR001763">
    <property type="entry name" value="Rhodanese-like_dom"/>
</dbReference>
<dbReference type="PANTHER" id="PTHR45431">
    <property type="entry name" value="RHODANESE-LIKE DOMAIN-CONTAINING PROTEIN 15, CHLOROPLASTIC"/>
    <property type="match status" value="1"/>
</dbReference>
<reference evidence="2" key="1">
    <citation type="submission" date="2020-09" db="EMBL/GenBank/DDBJ databases">
        <title>Genome-Enabled Discovery of Anthraquinone Biosynthesis in Senna tora.</title>
        <authorList>
            <person name="Kang S.-H."/>
            <person name="Pandey R.P."/>
            <person name="Lee C.-M."/>
            <person name="Sim J.-S."/>
            <person name="Jeong J.-T."/>
            <person name="Choi B.-S."/>
            <person name="Jung M."/>
            <person name="Ginzburg D."/>
            <person name="Zhao K."/>
            <person name="Won S.Y."/>
            <person name="Oh T.-J."/>
            <person name="Yu Y."/>
            <person name="Kim N.-H."/>
            <person name="Lee O.R."/>
            <person name="Lee T.-H."/>
            <person name="Bashyal P."/>
            <person name="Kim T.-S."/>
            <person name="Lee W.-H."/>
            <person name="Kawkins C."/>
            <person name="Kim C.-K."/>
            <person name="Kim J.S."/>
            <person name="Ahn B.O."/>
            <person name="Rhee S.Y."/>
            <person name="Sohng J.K."/>
        </authorList>
    </citation>
    <scope>NUCLEOTIDE SEQUENCE</scope>
    <source>
        <tissue evidence="2">Leaf</tissue>
    </source>
</reference>
<dbReference type="PANTHER" id="PTHR45431:SF3">
    <property type="entry name" value="RHODANESE-LIKE DOMAIN-CONTAINING PROTEIN 15, CHLOROPLASTIC"/>
    <property type="match status" value="1"/>
</dbReference>
<gene>
    <name evidence="2" type="ORF">G2W53_036352</name>
</gene>
<dbReference type="InterPro" id="IPR052367">
    <property type="entry name" value="Thiosulfate_ST/Rhodanese-like"/>
</dbReference>
<dbReference type="Pfam" id="PF00581">
    <property type="entry name" value="Rhodanese"/>
    <property type="match status" value="1"/>
</dbReference>
<comment type="caution">
    <text evidence="2">The sequence shown here is derived from an EMBL/GenBank/DDBJ whole genome shotgun (WGS) entry which is preliminary data.</text>
</comment>
<protein>
    <submittedName>
        <fullName evidence="2">Thiosulfate sulfurtransferase 16, chloroplastic-like</fullName>
    </submittedName>
</protein>
<dbReference type="Proteomes" id="UP000634136">
    <property type="component" value="Unassembled WGS sequence"/>
</dbReference>
<name>A0A834T4U4_9FABA</name>
<evidence type="ECO:0000313" key="3">
    <source>
        <dbReference type="Proteomes" id="UP000634136"/>
    </source>
</evidence>
<sequence length="183" mass="19965">MKSITATSFRSSTALLPPPPPPLSSPYLYNTGISLPKSLNSRKVVRAKLPNYSRRKAVLTSNSKTIVVPTSVPVRVAYELFLAGQRYLDVRLPEEFVGGHVPGAINIPYMYKNITGMCRNPDFVAQVLKHFKKDAEIIVGCQNGEKSIVAASDLEVNGFTGITDVAGGYKAWSESGLPTERDH</sequence>
<dbReference type="EMBL" id="JAAIUW010000011">
    <property type="protein sequence ID" value="KAF7809609.1"/>
    <property type="molecule type" value="Genomic_DNA"/>
</dbReference>
<dbReference type="OrthoDB" id="566238at2759"/>
<dbReference type="SMART" id="SM00450">
    <property type="entry name" value="RHOD"/>
    <property type="match status" value="1"/>
</dbReference>
<feature type="domain" description="Rhodanese" evidence="1">
    <location>
        <begin position="81"/>
        <end position="181"/>
    </location>
</feature>